<dbReference type="PANTHER" id="PTHR43019">
    <property type="entry name" value="SERINE ENDOPROTEASE DEGS"/>
    <property type="match status" value="1"/>
</dbReference>
<dbReference type="NCBIfam" id="NF033740">
    <property type="entry name" value="MarP_fam_protase"/>
    <property type="match status" value="1"/>
</dbReference>
<dbReference type="Proteomes" id="UP000218690">
    <property type="component" value="Unassembled WGS sequence"/>
</dbReference>
<dbReference type="InterPro" id="IPR008256">
    <property type="entry name" value="Peptidase_S1B"/>
</dbReference>
<protein>
    <recommendedName>
        <fullName evidence="12">Serine protease</fullName>
        <ecNumber evidence="12">3.4.21.-</ecNumber>
    </recommendedName>
</protein>
<dbReference type="InterPro" id="IPR047680">
    <property type="entry name" value="MarP-like"/>
</dbReference>
<dbReference type="SUPFAM" id="SSF50494">
    <property type="entry name" value="Trypsin-like serine proteases"/>
    <property type="match status" value="1"/>
</dbReference>
<evidence type="ECO:0000256" key="10">
    <source>
        <dbReference type="ARBA" id="ARBA00023136"/>
    </source>
</evidence>
<keyword evidence="9 13" id="KW-1133">Transmembrane helix</keyword>
<accession>A0A2A4AFP1</accession>
<keyword evidence="8 12" id="KW-0720">Serine protease</keyword>
<dbReference type="PANTHER" id="PTHR43019:SF23">
    <property type="entry name" value="PROTEASE DO-LIKE 5, CHLOROPLASTIC"/>
    <property type="match status" value="1"/>
</dbReference>
<dbReference type="AlphaFoldDB" id="A0A2A4AFP1"/>
<feature type="transmembrane region" description="Helical" evidence="13">
    <location>
        <begin position="6"/>
        <end position="23"/>
    </location>
</feature>
<evidence type="ECO:0000256" key="3">
    <source>
        <dbReference type="ARBA" id="ARBA00008764"/>
    </source>
</evidence>
<dbReference type="GO" id="GO:0009403">
    <property type="term" value="P:toxin biosynthetic process"/>
    <property type="evidence" value="ECO:0007669"/>
    <property type="project" value="InterPro"/>
</dbReference>
<evidence type="ECO:0000256" key="8">
    <source>
        <dbReference type="ARBA" id="ARBA00022825"/>
    </source>
</evidence>
<evidence type="ECO:0000256" key="1">
    <source>
        <dbReference type="ARBA" id="ARBA00004141"/>
    </source>
</evidence>
<dbReference type="Pfam" id="PF13365">
    <property type="entry name" value="Trypsin_2"/>
    <property type="match status" value="1"/>
</dbReference>
<feature type="transmembrane region" description="Helical" evidence="13">
    <location>
        <begin position="58"/>
        <end position="81"/>
    </location>
</feature>
<comment type="caution">
    <text evidence="14">The sequence shown here is derived from an EMBL/GenBank/DDBJ whole genome shotgun (WGS) entry which is preliminary data.</text>
</comment>
<evidence type="ECO:0000256" key="6">
    <source>
        <dbReference type="ARBA" id="ARBA00022729"/>
    </source>
</evidence>
<evidence type="ECO:0000313" key="15">
    <source>
        <dbReference type="Proteomes" id="UP000218690"/>
    </source>
</evidence>
<evidence type="ECO:0000256" key="9">
    <source>
        <dbReference type="ARBA" id="ARBA00022989"/>
    </source>
</evidence>
<dbReference type="GO" id="GO:0006508">
    <property type="term" value="P:proteolysis"/>
    <property type="evidence" value="ECO:0007669"/>
    <property type="project" value="UniProtKB-KW"/>
</dbReference>
<comment type="subcellular location">
    <subcellularLocation>
        <location evidence="1">Membrane</location>
        <topology evidence="1">Multi-pass membrane protein</topology>
    </subcellularLocation>
    <subcellularLocation>
        <location evidence="2">Secreted</location>
    </subcellularLocation>
</comment>
<evidence type="ECO:0000256" key="2">
    <source>
        <dbReference type="ARBA" id="ARBA00004613"/>
    </source>
</evidence>
<evidence type="ECO:0000256" key="11">
    <source>
        <dbReference type="PIRSR" id="PIRSR608256-1"/>
    </source>
</evidence>
<dbReference type="EC" id="3.4.21.-" evidence="12"/>
<feature type="active site" description="Charge relay system" evidence="11">
    <location>
        <position position="264"/>
    </location>
</feature>
<feature type="transmembrane region" description="Helical" evidence="13">
    <location>
        <begin position="102"/>
        <end position="124"/>
    </location>
</feature>
<evidence type="ECO:0000256" key="4">
    <source>
        <dbReference type="ARBA" id="ARBA00022670"/>
    </source>
</evidence>
<feature type="transmembrane region" description="Helical" evidence="13">
    <location>
        <begin position="30"/>
        <end position="52"/>
    </location>
</feature>
<dbReference type="Pfam" id="PF02674">
    <property type="entry name" value="Colicin_V"/>
    <property type="match status" value="1"/>
</dbReference>
<evidence type="ECO:0000313" key="14">
    <source>
        <dbReference type="EMBL" id="PCC81733.1"/>
    </source>
</evidence>
<keyword evidence="5 13" id="KW-0812">Transmembrane</keyword>
<dbReference type="GO" id="GO:0016020">
    <property type="term" value="C:membrane"/>
    <property type="evidence" value="ECO:0007669"/>
    <property type="project" value="UniProtKB-SubCell"/>
</dbReference>
<keyword evidence="6" id="KW-0732">Signal</keyword>
<reference evidence="14 15" key="1">
    <citation type="submission" date="2017-09" db="EMBL/GenBank/DDBJ databases">
        <title>Draft Genome Sequence of Corynebacterium accolens AH4003.</title>
        <authorList>
            <person name="Chen Y."/>
            <person name="Oosthuysen W.F."/>
            <person name="Kelley S."/>
            <person name="Horswill A."/>
        </authorList>
    </citation>
    <scope>NUCLEOTIDE SEQUENCE [LARGE SCALE GENOMIC DNA]</scope>
    <source>
        <strain evidence="14 15">AH4003</strain>
    </source>
</reference>
<dbReference type="InterPro" id="IPR003825">
    <property type="entry name" value="Colicin-V_CvpA"/>
</dbReference>
<evidence type="ECO:0000256" key="13">
    <source>
        <dbReference type="SAM" id="Phobius"/>
    </source>
</evidence>
<comment type="similarity">
    <text evidence="3 12">Belongs to the peptidase S1B family.</text>
</comment>
<feature type="active site" description="Charge relay system" evidence="11">
    <location>
        <position position="235"/>
    </location>
</feature>
<evidence type="ECO:0000256" key="7">
    <source>
        <dbReference type="ARBA" id="ARBA00022801"/>
    </source>
</evidence>
<dbReference type="Gene3D" id="2.40.10.10">
    <property type="entry name" value="Trypsin-like serine proteases"/>
    <property type="match status" value="2"/>
</dbReference>
<sequence>MTLTLALDLLIMVAVLLALVAGWRQGAISAVLSFVGIVAGVVLGTVLAPVAMQLTDQAALRFLLAIGVLILLVGVGQLIGASIGARLRDRMRTRQKQRVDSFIGAGFQAVAAIFVIWLVSLPLASNVGGTPGKALRESRILTALNGVAPTQLAALPNGVAAMLNESGLPPLVSPWQTSGSAAEVAAPPKDVRDPELVEQLRPSIIHVLGDAEVCSRRLMGSGFVAADDYVITNAHVVAGTEKVHLDTVLGLRQAQVVYYNPDVDIAVLHSKNLGISPLEWAEQPADTGDDVMVMGFPHSGPFDAGMARVRERITIAGPDIYSKGRVERDAYTVRGTIRQGNSGGPIVNDMGQVLGVVFGASVDDAETGYALTADEVKSHIGDITQLRRPADTGSCVAS</sequence>
<dbReference type="InterPro" id="IPR009003">
    <property type="entry name" value="Peptidase_S1_PA"/>
</dbReference>
<keyword evidence="10 13" id="KW-0472">Membrane</keyword>
<dbReference type="InterPro" id="IPR043504">
    <property type="entry name" value="Peptidase_S1_PA_chymotrypsin"/>
</dbReference>
<feature type="active site" description="Charge relay system" evidence="11">
    <location>
        <position position="342"/>
    </location>
</feature>
<gene>
    <name evidence="14" type="ORF">COM45_12275</name>
</gene>
<evidence type="ECO:0000256" key="5">
    <source>
        <dbReference type="ARBA" id="ARBA00022692"/>
    </source>
</evidence>
<dbReference type="GO" id="GO:0008236">
    <property type="term" value="F:serine-type peptidase activity"/>
    <property type="evidence" value="ECO:0007669"/>
    <property type="project" value="UniProtKB-KW"/>
</dbReference>
<dbReference type="PRINTS" id="PR00839">
    <property type="entry name" value="V8PROTEASE"/>
</dbReference>
<proteinExistence type="inferred from homology"/>
<keyword evidence="4 12" id="KW-0645">Protease</keyword>
<evidence type="ECO:0000256" key="12">
    <source>
        <dbReference type="RuleBase" id="RU004296"/>
    </source>
</evidence>
<dbReference type="GO" id="GO:0005576">
    <property type="term" value="C:extracellular region"/>
    <property type="evidence" value="ECO:0007669"/>
    <property type="project" value="UniProtKB-SubCell"/>
</dbReference>
<keyword evidence="7 12" id="KW-0378">Hydrolase</keyword>
<name>A0A2A4AFP1_9CORY</name>
<organism evidence="14 15">
    <name type="scientific">Corynebacterium accolens</name>
    <dbReference type="NCBI Taxonomy" id="38284"/>
    <lineage>
        <taxon>Bacteria</taxon>
        <taxon>Bacillati</taxon>
        <taxon>Actinomycetota</taxon>
        <taxon>Actinomycetes</taxon>
        <taxon>Mycobacteriales</taxon>
        <taxon>Corynebacteriaceae</taxon>
        <taxon>Corynebacterium</taxon>
    </lineage>
</organism>
<dbReference type="EMBL" id="NWBP01000038">
    <property type="protein sequence ID" value="PCC81733.1"/>
    <property type="molecule type" value="Genomic_DNA"/>
</dbReference>